<dbReference type="InterPro" id="IPR022111">
    <property type="entry name" value="Rhodanese_C"/>
</dbReference>
<dbReference type="Pfam" id="PF17773">
    <property type="entry name" value="UPF0176_N"/>
    <property type="match status" value="1"/>
</dbReference>
<dbReference type="Pfam" id="PF12368">
    <property type="entry name" value="Rhodanese_C"/>
    <property type="match status" value="1"/>
</dbReference>
<evidence type="ECO:0000313" key="2">
    <source>
        <dbReference type="EMBL" id="KAG0280386.1"/>
    </source>
</evidence>
<dbReference type="InterPro" id="IPR040503">
    <property type="entry name" value="TRHO_N"/>
</dbReference>
<dbReference type="InterPro" id="IPR036873">
    <property type="entry name" value="Rhodanese-like_dom_sf"/>
</dbReference>
<dbReference type="Gene3D" id="3.30.70.100">
    <property type="match status" value="1"/>
</dbReference>
<evidence type="ECO:0000313" key="3">
    <source>
        <dbReference type="Proteomes" id="UP001194580"/>
    </source>
</evidence>
<dbReference type="NCBIfam" id="NF001133">
    <property type="entry name" value="PRK00142.1-1"/>
    <property type="match status" value="1"/>
</dbReference>
<protein>
    <recommendedName>
        <fullName evidence="1">Rhodanese domain-containing protein</fullName>
    </recommendedName>
</protein>
<dbReference type="Proteomes" id="UP001194580">
    <property type="component" value="Unassembled WGS sequence"/>
</dbReference>
<dbReference type="AlphaFoldDB" id="A0AAD4DKI8"/>
<dbReference type="InterPro" id="IPR001763">
    <property type="entry name" value="Rhodanese-like_dom"/>
</dbReference>
<dbReference type="PROSITE" id="PS50206">
    <property type="entry name" value="RHODANESE_3"/>
    <property type="match status" value="1"/>
</dbReference>
<name>A0AAD4DKI8_9FUNG</name>
<dbReference type="Pfam" id="PF00581">
    <property type="entry name" value="Rhodanese"/>
    <property type="match status" value="1"/>
</dbReference>
<proteinExistence type="predicted"/>
<comment type="caution">
    <text evidence="2">The sequence shown here is derived from an EMBL/GenBank/DDBJ whole genome shotgun (WGS) entry which is preliminary data.</text>
</comment>
<dbReference type="EMBL" id="JAAAIL010000068">
    <property type="protein sequence ID" value="KAG0280386.1"/>
    <property type="molecule type" value="Genomic_DNA"/>
</dbReference>
<dbReference type="SMART" id="SM00450">
    <property type="entry name" value="RHOD"/>
    <property type="match status" value="1"/>
</dbReference>
<dbReference type="PANTHER" id="PTHR43846">
    <property type="entry name" value="UPF0176 PROTEIN YCEA"/>
    <property type="match status" value="1"/>
</dbReference>
<reference evidence="2" key="1">
    <citation type="journal article" date="2020" name="Fungal Divers.">
        <title>Resolving the Mortierellaceae phylogeny through synthesis of multi-gene phylogenetics and phylogenomics.</title>
        <authorList>
            <person name="Vandepol N."/>
            <person name="Liber J."/>
            <person name="Desiro A."/>
            <person name="Na H."/>
            <person name="Kennedy M."/>
            <person name="Barry K."/>
            <person name="Grigoriev I.V."/>
            <person name="Miller A.N."/>
            <person name="O'Donnell K."/>
            <person name="Stajich J.E."/>
            <person name="Bonito G."/>
        </authorList>
    </citation>
    <scope>NUCLEOTIDE SEQUENCE</scope>
    <source>
        <strain evidence="2">NRRL 28262</strain>
    </source>
</reference>
<dbReference type="SUPFAM" id="SSF52821">
    <property type="entry name" value="Rhodanese/Cell cycle control phosphatase"/>
    <property type="match status" value="1"/>
</dbReference>
<accession>A0AAD4DKI8</accession>
<keyword evidence="3" id="KW-1185">Reference proteome</keyword>
<organism evidence="2 3">
    <name type="scientific">Linnemannia exigua</name>
    <dbReference type="NCBI Taxonomy" id="604196"/>
    <lineage>
        <taxon>Eukaryota</taxon>
        <taxon>Fungi</taxon>
        <taxon>Fungi incertae sedis</taxon>
        <taxon>Mucoromycota</taxon>
        <taxon>Mortierellomycotina</taxon>
        <taxon>Mortierellomycetes</taxon>
        <taxon>Mortierellales</taxon>
        <taxon>Mortierellaceae</taxon>
        <taxon>Linnemannia</taxon>
    </lineage>
</organism>
<evidence type="ECO:0000259" key="1">
    <source>
        <dbReference type="PROSITE" id="PS50206"/>
    </source>
</evidence>
<gene>
    <name evidence="2" type="ORF">BGZ95_010299</name>
</gene>
<feature type="domain" description="Rhodanese" evidence="1">
    <location>
        <begin position="263"/>
        <end position="354"/>
    </location>
</feature>
<dbReference type="Gene3D" id="3.40.250.10">
    <property type="entry name" value="Rhodanese-like domain"/>
    <property type="match status" value="1"/>
</dbReference>
<dbReference type="PANTHER" id="PTHR43846:SF1">
    <property type="entry name" value="TRNA URIDINE(34) HYDROXYLASE"/>
    <property type="match status" value="1"/>
</dbReference>
<sequence length="462" mass="51964">MSACKNVLMQDVRSALCQWANRMTPSHSIGITSNVSSFSTRSKFSRVLRPQQQQQQQQRRPYSGVPTRAVAAAFVVKKDDCLWTPLAHRHYLHTDTSTLPLDDEGQPSVPTKRPLIRYTPPGPPPANQKHQTLTLYTITPIPESKLEDLREELFLQLVQYDITGRIYLAKDGINLHVCTPLQHAESLRVSLQNLVLDRFGKGPDGAIWNVSCDQPGERVFKKLKVAVKKQLVVDGRMGQWSIEDSEAPQYLEPEEFHSRLDQVGDKALLIDMRNHFENEVGSFKTAVKMDCITFKENMDLLDELLEGRDKSKEVLMVCTGGIRCSVSGRYLRQKGFEDVKMLKGGITSYGRYVKSKPELKSHFLGKNFTFDGRRGERITDDVISSCHQCNVPHDNITNCANTRCHALFIQCPSCSQKWHNTCGPECHHAIETGSGPATTKPYDYHAQVRPGSLLATDVSKAA</sequence>